<dbReference type="HOGENOM" id="CLU_260602_0_0_1"/>
<evidence type="ECO:0000313" key="2">
    <source>
        <dbReference type="EMBL" id="CCA69169.1"/>
    </source>
</evidence>
<feature type="region of interest" description="Disordered" evidence="1">
    <location>
        <begin position="539"/>
        <end position="566"/>
    </location>
</feature>
<feature type="compositionally biased region" description="Polar residues" evidence="1">
    <location>
        <begin position="101"/>
        <end position="111"/>
    </location>
</feature>
<dbReference type="eggNOG" id="ENOG502QQMS">
    <property type="taxonomic scope" value="Eukaryota"/>
</dbReference>
<feature type="region of interest" description="Disordered" evidence="1">
    <location>
        <begin position="873"/>
        <end position="969"/>
    </location>
</feature>
<evidence type="ECO:0000256" key="1">
    <source>
        <dbReference type="SAM" id="MobiDB-lite"/>
    </source>
</evidence>
<comment type="caution">
    <text evidence="2">The sequence shown here is derived from an EMBL/GenBank/DDBJ whole genome shotgun (WGS) entry which is preliminary data.</text>
</comment>
<feature type="region of interest" description="Disordered" evidence="1">
    <location>
        <begin position="1261"/>
        <end position="1312"/>
    </location>
</feature>
<dbReference type="EMBL" id="CAFZ01000048">
    <property type="protein sequence ID" value="CCA69169.1"/>
    <property type="molecule type" value="Genomic_DNA"/>
</dbReference>
<feature type="compositionally biased region" description="Low complexity" evidence="1">
    <location>
        <begin position="1272"/>
        <end position="1285"/>
    </location>
</feature>
<feature type="compositionally biased region" description="Basic and acidic residues" evidence="1">
    <location>
        <begin position="291"/>
        <end position="306"/>
    </location>
</feature>
<feature type="compositionally biased region" description="Basic and acidic residues" evidence="1">
    <location>
        <begin position="885"/>
        <end position="897"/>
    </location>
</feature>
<keyword evidence="3" id="KW-1185">Reference proteome</keyword>
<feature type="compositionally biased region" description="Polar residues" evidence="1">
    <location>
        <begin position="307"/>
        <end position="317"/>
    </location>
</feature>
<feature type="compositionally biased region" description="Polar residues" evidence="1">
    <location>
        <begin position="394"/>
        <end position="408"/>
    </location>
</feature>
<feature type="compositionally biased region" description="Low complexity" evidence="1">
    <location>
        <begin position="539"/>
        <end position="548"/>
    </location>
</feature>
<feature type="compositionally biased region" description="Polar residues" evidence="1">
    <location>
        <begin position="263"/>
        <end position="272"/>
    </location>
</feature>
<feature type="region of interest" description="Disordered" evidence="1">
    <location>
        <begin position="1"/>
        <end position="511"/>
    </location>
</feature>
<feature type="compositionally biased region" description="Low complexity" evidence="1">
    <location>
        <begin position="125"/>
        <end position="138"/>
    </location>
</feature>
<accession>G4TCW7</accession>
<feature type="region of interest" description="Disordered" evidence="1">
    <location>
        <begin position="701"/>
        <end position="724"/>
    </location>
</feature>
<name>G4TCW7_SERID</name>
<feature type="compositionally biased region" description="Polar residues" evidence="1">
    <location>
        <begin position="450"/>
        <end position="470"/>
    </location>
</feature>
<feature type="compositionally biased region" description="Low complexity" evidence="1">
    <location>
        <begin position="1172"/>
        <end position="1182"/>
    </location>
</feature>
<sequence>MAAAVTATATAAPPGVRRPLPDNSQRRNLPFALFHRQPTPPDPASPTNSIDSTGGLIYRDGRAERMDLLTMMPNPLRDGSPTAQPPGQPQQGVQQSQTATNGSNGAYQRTNRVPPPSMGDGELDGISPPNGISPSNSIKRIARENKGSIGTLNELGFHPQDPAAVGAARERDRPESRERERREKSNSVDKLEARRTPTNTQQGGPLPSRPSPYSFDSSSTLKPDNHSSADLLSLGNPRDSPVYDPNNGLASLESLKPGGGANGSMQKRQGSGDSLDLPNGEHGGWVSYDSADPHQSRSATEWDRKQGNQSYSNNSRFSPDRYPLAEEQNERDEEILSPPRVPGQQARPQATQTAQQPAGRRRDLPIPGQSQTMPHPREHSNSISQNIIPVPKTQHAQVIQSQQWTRRPSSPLAREPVVQAQNTSSEESDSYTPRSPHAALPEIPSLAPSYASNSAQQSPQHYQPSPTQQIQGHHQLPPHNQPQQPPVQNSRPMPPPAIVSRPRQNPQPMYEQHRGMPAMQLPMYTGASMATALSSISPSQSVSAVGSPHPQPRMPPGPPFGPSSSVFIQEGHASRQAQQLYSQLQQHGLGSKQSQRHSMGFSLDQGIAALNGQQYPPLNATNLSALKNLTPADLRAMGFGQPQPAQPLRTPKVDPKTLQRANGQGNNQRKLVETLDKAAGEVVELQDLRRAMEMNLDSWDSRDWRDQNPHRPVHTGNSAQYPSSHAVLPPGDRAKQKAAEDYEHQLQQLAAMGIHPNGSYASSSHMHHRPGNPIPPTPFSATSPNGQQFPRVLANGDGWIPVPNTDGYPPSYGELMSLYEQHNPGKQPSMRDVLMMQLAALASEPENVEGSVFSKSEAPFPPVGFNPFIQQNQAVQQMPDSARSSPRDPPGEFDKTLRRVPNMNGPPRRAPASSIFGGDGETEVSRNAPSTVTEGAGEDHDDDEGTTTEEDTRSNETAAAGGLRLNFDNSTNETLGASLPMAMQSTTNLNENHTTLNDLYPLFQNIIKSRAASVAPGAFGSQPQMQQQLQQQLQSPTVSSTTVGTEPWVEEVDSDEDLEADLEWMDDGAARYHPRFIHDEAKRRRKWEIKFGELVKAFHELDRLTDTPMILLATPPRSSLAGQQGPPVSHIAISRSIKRDQGYSRRAQDARLAYHNILVSPPSSARTESFQSVSPPSLSPPLWGIPRMGSNAGGGWSSASAGSLSDADAQMRAQMMAALGSLRLMNKVEERREERRRQEQIRQKDEREAVERMLKNLLAGVANSTSGSTGNAPSVSAGSPAGGSVRAESVGVPAPAEDSTPQGTDAGRNTPH</sequence>
<feature type="compositionally biased region" description="Polar residues" evidence="1">
    <location>
        <begin position="419"/>
        <end position="433"/>
    </location>
</feature>
<dbReference type="InParanoid" id="G4TCW7"/>
<feature type="compositionally biased region" description="Basic and acidic residues" evidence="1">
    <location>
        <begin position="168"/>
        <end position="195"/>
    </location>
</feature>
<feature type="compositionally biased region" description="Polar residues" evidence="1">
    <location>
        <begin position="1262"/>
        <end position="1271"/>
    </location>
</feature>
<feature type="compositionally biased region" description="Acidic residues" evidence="1">
    <location>
        <begin position="939"/>
        <end position="949"/>
    </location>
</feature>
<protein>
    <submittedName>
        <fullName evidence="2">Uncharacterized protein</fullName>
    </submittedName>
</protein>
<feature type="compositionally biased region" description="Low complexity" evidence="1">
    <location>
        <begin position="89"/>
        <end position="100"/>
    </location>
</feature>
<gene>
    <name evidence="2" type="ORF">PIIN_03069</name>
</gene>
<feature type="compositionally biased region" description="Pro residues" evidence="1">
    <location>
        <begin position="549"/>
        <end position="561"/>
    </location>
</feature>
<reference evidence="2 3" key="1">
    <citation type="journal article" date="2011" name="PLoS Pathog.">
        <title>Endophytic Life Strategies Decoded by Genome and Transcriptome Analyses of the Mutualistic Root Symbiont Piriformospora indica.</title>
        <authorList>
            <person name="Zuccaro A."/>
            <person name="Lahrmann U."/>
            <person name="Guldener U."/>
            <person name="Langen G."/>
            <person name="Pfiffi S."/>
            <person name="Biedenkopf D."/>
            <person name="Wong P."/>
            <person name="Samans B."/>
            <person name="Grimm C."/>
            <person name="Basiewicz M."/>
            <person name="Murat C."/>
            <person name="Martin F."/>
            <person name="Kogel K.H."/>
        </authorList>
    </citation>
    <scope>NUCLEOTIDE SEQUENCE [LARGE SCALE GENOMIC DNA]</scope>
    <source>
        <strain evidence="2 3">DSM 11827</strain>
    </source>
</reference>
<dbReference type="Proteomes" id="UP000007148">
    <property type="component" value="Unassembled WGS sequence"/>
</dbReference>
<feature type="compositionally biased region" description="Polar residues" evidence="1">
    <location>
        <begin position="220"/>
        <end position="230"/>
    </location>
</feature>
<organism evidence="2 3">
    <name type="scientific">Serendipita indica (strain DSM 11827)</name>
    <name type="common">Root endophyte fungus</name>
    <name type="synonym">Piriformospora indica</name>
    <dbReference type="NCBI Taxonomy" id="1109443"/>
    <lineage>
        <taxon>Eukaryota</taxon>
        <taxon>Fungi</taxon>
        <taxon>Dikarya</taxon>
        <taxon>Basidiomycota</taxon>
        <taxon>Agaricomycotina</taxon>
        <taxon>Agaricomycetes</taxon>
        <taxon>Sebacinales</taxon>
        <taxon>Serendipitaceae</taxon>
        <taxon>Serendipita</taxon>
    </lineage>
</organism>
<feature type="compositionally biased region" description="Low complexity" evidence="1">
    <location>
        <begin position="1"/>
        <end position="12"/>
    </location>
</feature>
<evidence type="ECO:0000313" key="3">
    <source>
        <dbReference type="Proteomes" id="UP000007148"/>
    </source>
</evidence>
<feature type="compositionally biased region" description="Low complexity" evidence="1">
    <location>
        <begin position="343"/>
        <end position="358"/>
    </location>
</feature>
<dbReference type="STRING" id="1109443.G4TCW7"/>
<proteinExistence type="predicted"/>
<feature type="region of interest" description="Disordered" evidence="1">
    <location>
        <begin position="1165"/>
        <end position="1186"/>
    </location>
</feature>
<dbReference type="OrthoDB" id="3243310at2759"/>